<dbReference type="Gene3D" id="4.10.240.10">
    <property type="entry name" value="Zn(2)-C6 fungal-type DNA-binding domain"/>
    <property type="match status" value="1"/>
</dbReference>
<proteinExistence type="predicted"/>
<dbReference type="CDD" id="cd00067">
    <property type="entry name" value="GAL4"/>
    <property type="match status" value="1"/>
</dbReference>
<keyword evidence="7" id="KW-0539">Nucleus</keyword>
<dbReference type="GO" id="GO:0000981">
    <property type="term" value="F:DNA-binding transcription factor activity, RNA polymerase II-specific"/>
    <property type="evidence" value="ECO:0007669"/>
    <property type="project" value="InterPro"/>
</dbReference>
<evidence type="ECO:0000256" key="2">
    <source>
        <dbReference type="ARBA" id="ARBA00022723"/>
    </source>
</evidence>
<dbReference type="SUPFAM" id="SSF57701">
    <property type="entry name" value="Zn2/Cys6 DNA-binding domain"/>
    <property type="match status" value="1"/>
</dbReference>
<dbReference type="FunFam" id="4.10.240.10:FF:000002">
    <property type="entry name" value="Zn cluster transcription factor Rds2"/>
    <property type="match status" value="1"/>
</dbReference>
<evidence type="ECO:0000313" key="10">
    <source>
        <dbReference type="EMBL" id="TRM67123.1"/>
    </source>
</evidence>
<evidence type="ECO:0000256" key="4">
    <source>
        <dbReference type="ARBA" id="ARBA00023015"/>
    </source>
</evidence>
<dbReference type="InterPro" id="IPR001138">
    <property type="entry name" value="Zn2Cys6_DnaBD"/>
</dbReference>
<accession>A0A550CQP8</accession>
<feature type="domain" description="Zn(2)-C6 fungal-type" evidence="9">
    <location>
        <begin position="40"/>
        <end position="69"/>
    </location>
</feature>
<evidence type="ECO:0000256" key="7">
    <source>
        <dbReference type="ARBA" id="ARBA00023242"/>
    </source>
</evidence>
<protein>
    <recommendedName>
        <fullName evidence="9">Zn(2)-C6 fungal-type domain-containing protein</fullName>
    </recommendedName>
</protein>
<feature type="compositionally biased region" description="Low complexity" evidence="8">
    <location>
        <begin position="1"/>
        <end position="10"/>
    </location>
</feature>
<keyword evidence="11" id="KW-1185">Reference proteome</keyword>
<name>A0A550CQP8_9AGAR</name>
<gene>
    <name evidence="10" type="ORF">BD626DRAFT_484802</name>
</gene>
<dbReference type="Pfam" id="PF24990">
    <property type="entry name" value="PAS_13"/>
    <property type="match status" value="1"/>
</dbReference>
<feature type="region of interest" description="Disordered" evidence="8">
    <location>
        <begin position="1"/>
        <end position="36"/>
    </location>
</feature>
<evidence type="ECO:0000256" key="8">
    <source>
        <dbReference type="SAM" id="MobiDB-lite"/>
    </source>
</evidence>
<dbReference type="PANTHER" id="PTHR31986:SF7">
    <property type="entry name" value="REGULATOR OF DRUG SENSITIVITY 2"/>
    <property type="match status" value="1"/>
</dbReference>
<sequence length="457" mass="50656">MSQATTSSSHLHTESLSHPPPEDDGKAKKKPAKRRKVNHACLYCRRSHMTCDEGRPCQRCIKREIGHLCHDEQRPKQPEKPAYSTSEPRQAAPAPPAHIYPATGAPAPSAWPLNVGQGPFLYQPDTLGNEFSVLTDFLETLDDGTFFTPPATITPSLVSSAAPPTSQPPPMQQQPQQPLPPPPPVHAHAPATATTASSTSPSASTPASDDPNAPKVKEEPAPVILPAATKTERFLLTAADQESGSRDERLNRVIRSKYEAGLLKPYNYVKGYARLSRWMDRNVSQVSKQQILQPLSVLRPKFRAVAQSLRDLDLVFIEEAFERMLLDYDRVFSAMGVPACLWRRTGEIYKGNREFTELVGVDGYMMREGRLCIYELMAEESAVNYWEKYGHVAFDSSQKAVLTSCVLRYKPNLNNAAGKDGTPASNEDGFVNCCFSFTIRRDKWGIPSMIVGNFIKC</sequence>
<evidence type="ECO:0000259" key="9">
    <source>
        <dbReference type="PROSITE" id="PS50048"/>
    </source>
</evidence>
<feature type="compositionally biased region" description="Basic and acidic residues" evidence="8">
    <location>
        <begin position="11"/>
        <end position="26"/>
    </location>
</feature>
<keyword evidence="4" id="KW-0805">Transcription regulation</keyword>
<keyword evidence="2" id="KW-0479">Metal-binding</keyword>
<dbReference type="PANTHER" id="PTHR31986">
    <property type="entry name" value="REGULATOR OF DRUG SENSITIVITY 2"/>
    <property type="match status" value="1"/>
</dbReference>
<feature type="region of interest" description="Disordered" evidence="8">
    <location>
        <begin position="71"/>
        <end position="103"/>
    </location>
</feature>
<dbReference type="InterPro" id="IPR053045">
    <property type="entry name" value="Zinc_cluster_trans_reg"/>
</dbReference>
<dbReference type="SMART" id="SM00066">
    <property type="entry name" value="GAL4"/>
    <property type="match status" value="1"/>
</dbReference>
<dbReference type="Proteomes" id="UP000320762">
    <property type="component" value="Unassembled WGS sequence"/>
</dbReference>
<comment type="caution">
    <text evidence="10">The sequence shown here is derived from an EMBL/GenBank/DDBJ whole genome shotgun (WGS) entry which is preliminary data.</text>
</comment>
<evidence type="ECO:0000256" key="3">
    <source>
        <dbReference type="ARBA" id="ARBA00022833"/>
    </source>
</evidence>
<dbReference type="EMBL" id="VDMD01000003">
    <property type="protein sequence ID" value="TRM67123.1"/>
    <property type="molecule type" value="Genomic_DNA"/>
</dbReference>
<keyword evidence="3" id="KW-0862">Zinc</keyword>
<dbReference type="Pfam" id="PF00172">
    <property type="entry name" value="Zn_clus"/>
    <property type="match status" value="1"/>
</dbReference>
<feature type="compositionally biased region" description="Low complexity" evidence="8">
    <location>
        <begin position="186"/>
        <end position="208"/>
    </location>
</feature>
<dbReference type="STRING" id="97359.A0A550CQP8"/>
<dbReference type="AlphaFoldDB" id="A0A550CQP8"/>
<evidence type="ECO:0000256" key="6">
    <source>
        <dbReference type="ARBA" id="ARBA00023163"/>
    </source>
</evidence>
<dbReference type="InterPro" id="IPR056751">
    <property type="entry name" value="PAS_13"/>
</dbReference>
<dbReference type="GO" id="GO:0000977">
    <property type="term" value="F:RNA polymerase II transcription regulatory region sequence-specific DNA binding"/>
    <property type="evidence" value="ECO:0007669"/>
    <property type="project" value="TreeGrafter"/>
</dbReference>
<evidence type="ECO:0000313" key="11">
    <source>
        <dbReference type="Proteomes" id="UP000320762"/>
    </source>
</evidence>
<dbReference type="PROSITE" id="PS00463">
    <property type="entry name" value="ZN2_CY6_FUNGAL_1"/>
    <property type="match status" value="1"/>
</dbReference>
<keyword evidence="6" id="KW-0804">Transcription</keyword>
<keyword evidence="5" id="KW-0238">DNA-binding</keyword>
<dbReference type="PROSITE" id="PS50048">
    <property type="entry name" value="ZN2_CY6_FUNGAL_2"/>
    <property type="match status" value="1"/>
</dbReference>
<organism evidence="10 11">
    <name type="scientific">Schizophyllum amplum</name>
    <dbReference type="NCBI Taxonomy" id="97359"/>
    <lineage>
        <taxon>Eukaryota</taxon>
        <taxon>Fungi</taxon>
        <taxon>Dikarya</taxon>
        <taxon>Basidiomycota</taxon>
        <taxon>Agaricomycotina</taxon>
        <taxon>Agaricomycetes</taxon>
        <taxon>Agaricomycetidae</taxon>
        <taxon>Agaricales</taxon>
        <taxon>Schizophyllaceae</taxon>
        <taxon>Schizophyllum</taxon>
    </lineage>
</organism>
<dbReference type="OrthoDB" id="65716at2759"/>
<comment type="subcellular location">
    <subcellularLocation>
        <location evidence="1">Nucleus</location>
    </subcellularLocation>
</comment>
<dbReference type="GO" id="GO:0008270">
    <property type="term" value="F:zinc ion binding"/>
    <property type="evidence" value="ECO:0007669"/>
    <property type="project" value="InterPro"/>
</dbReference>
<feature type="compositionally biased region" description="Pro residues" evidence="8">
    <location>
        <begin position="165"/>
        <end position="185"/>
    </location>
</feature>
<reference evidence="10 11" key="1">
    <citation type="journal article" date="2019" name="New Phytol.">
        <title>Comparative genomics reveals unique wood-decay strategies and fruiting body development in the Schizophyllaceae.</title>
        <authorList>
            <person name="Almasi E."/>
            <person name="Sahu N."/>
            <person name="Krizsan K."/>
            <person name="Balint B."/>
            <person name="Kovacs G.M."/>
            <person name="Kiss B."/>
            <person name="Cseklye J."/>
            <person name="Drula E."/>
            <person name="Henrissat B."/>
            <person name="Nagy I."/>
            <person name="Chovatia M."/>
            <person name="Adam C."/>
            <person name="LaButti K."/>
            <person name="Lipzen A."/>
            <person name="Riley R."/>
            <person name="Grigoriev I.V."/>
            <person name="Nagy L.G."/>
        </authorList>
    </citation>
    <scope>NUCLEOTIDE SEQUENCE [LARGE SCALE GENOMIC DNA]</scope>
    <source>
        <strain evidence="10 11">NL-1724</strain>
    </source>
</reference>
<feature type="compositionally biased region" description="Basic residues" evidence="8">
    <location>
        <begin position="27"/>
        <end position="36"/>
    </location>
</feature>
<evidence type="ECO:0000256" key="5">
    <source>
        <dbReference type="ARBA" id="ARBA00023125"/>
    </source>
</evidence>
<evidence type="ECO:0000256" key="1">
    <source>
        <dbReference type="ARBA" id="ARBA00004123"/>
    </source>
</evidence>
<dbReference type="GO" id="GO:0005634">
    <property type="term" value="C:nucleus"/>
    <property type="evidence" value="ECO:0007669"/>
    <property type="project" value="UniProtKB-SubCell"/>
</dbReference>
<feature type="region of interest" description="Disordered" evidence="8">
    <location>
        <begin position="152"/>
        <end position="224"/>
    </location>
</feature>
<dbReference type="InterPro" id="IPR036864">
    <property type="entry name" value="Zn2-C6_fun-type_DNA-bd_sf"/>
</dbReference>